<name>A0A8C5Z5F0_MARMA</name>
<evidence type="ECO:0000256" key="1">
    <source>
        <dbReference type="SAM" id="Phobius"/>
    </source>
</evidence>
<sequence length="113" mass="12658">MVNQTPDVTIFPYLGIAVACVFNIFLPLLSNHKAFLTASNVVKYRLNFCSQSRKFFGIPCFSRNLPIMISNKITMGDPTGPIYLVPLLGEGEAAKRSSLLPGIQIHRPFRRFL</sequence>
<accession>A0A8C5Z5F0</accession>
<evidence type="ECO:0000313" key="3">
    <source>
        <dbReference type="Proteomes" id="UP000694407"/>
    </source>
</evidence>
<keyword evidence="1" id="KW-0472">Membrane</keyword>
<proteinExistence type="predicted"/>
<dbReference type="Ensembl" id="ENSMMMT00000011255.1">
    <property type="protein sequence ID" value="ENSMMMP00000009874.1"/>
    <property type="gene ID" value="ENSMMMG00000008810.1"/>
</dbReference>
<keyword evidence="1" id="KW-1133">Transmembrane helix</keyword>
<reference evidence="2" key="2">
    <citation type="submission" date="2025-09" db="UniProtKB">
        <authorList>
            <consortium name="Ensembl"/>
        </authorList>
    </citation>
    <scope>IDENTIFICATION</scope>
</reference>
<organism evidence="2 3">
    <name type="scientific">Marmota marmota marmota</name>
    <name type="common">Alpine marmot</name>
    <dbReference type="NCBI Taxonomy" id="9994"/>
    <lineage>
        <taxon>Eukaryota</taxon>
        <taxon>Metazoa</taxon>
        <taxon>Chordata</taxon>
        <taxon>Craniata</taxon>
        <taxon>Vertebrata</taxon>
        <taxon>Euteleostomi</taxon>
        <taxon>Mammalia</taxon>
        <taxon>Eutheria</taxon>
        <taxon>Euarchontoglires</taxon>
        <taxon>Glires</taxon>
        <taxon>Rodentia</taxon>
        <taxon>Sciuromorpha</taxon>
        <taxon>Sciuridae</taxon>
        <taxon>Xerinae</taxon>
        <taxon>Marmotini</taxon>
        <taxon>Marmota</taxon>
    </lineage>
</organism>
<dbReference type="Proteomes" id="UP000694407">
    <property type="component" value="Unplaced"/>
</dbReference>
<dbReference type="AlphaFoldDB" id="A0A8C5Z5F0"/>
<feature type="transmembrane region" description="Helical" evidence="1">
    <location>
        <begin position="12"/>
        <end position="29"/>
    </location>
</feature>
<evidence type="ECO:0000313" key="2">
    <source>
        <dbReference type="Ensembl" id="ENSMMMP00000009874.1"/>
    </source>
</evidence>
<protein>
    <submittedName>
        <fullName evidence="2">Uncharacterized protein</fullName>
    </submittedName>
</protein>
<reference evidence="2" key="1">
    <citation type="submission" date="2025-08" db="UniProtKB">
        <authorList>
            <consortium name="Ensembl"/>
        </authorList>
    </citation>
    <scope>IDENTIFICATION</scope>
</reference>
<dbReference type="GeneTree" id="ENSGT00960000186747"/>
<keyword evidence="1" id="KW-0812">Transmembrane</keyword>
<keyword evidence="3" id="KW-1185">Reference proteome</keyword>